<dbReference type="Proteomes" id="UP000441330">
    <property type="component" value="Unassembled WGS sequence"/>
</dbReference>
<evidence type="ECO:0000313" key="2">
    <source>
        <dbReference type="Proteomes" id="UP000441330"/>
    </source>
</evidence>
<gene>
    <name evidence="1" type="ORF">GMC94_03925</name>
</gene>
<dbReference type="AlphaFoldDB" id="A0A7X3BPG7"/>
<organism evidence="1 2">
    <name type="scientific">Streptococcus parasanguinis</name>
    <dbReference type="NCBI Taxonomy" id="1318"/>
    <lineage>
        <taxon>Bacteria</taxon>
        <taxon>Bacillati</taxon>
        <taxon>Bacillota</taxon>
        <taxon>Bacilli</taxon>
        <taxon>Lactobacillales</taxon>
        <taxon>Streptococcaceae</taxon>
        <taxon>Streptococcus</taxon>
    </lineage>
</organism>
<sequence>MSNIDRLKFLINKILSSPHLSEEELNPYIDELLELSPDPNIMDYMFWDDLTLDEIINKAMSYKPIYL</sequence>
<dbReference type="EMBL" id="WMZJ01000002">
    <property type="protein sequence ID" value="MTS54045.1"/>
    <property type="molecule type" value="Genomic_DNA"/>
</dbReference>
<proteinExistence type="predicted"/>
<reference evidence="1 2" key="1">
    <citation type="journal article" date="2019" name="Nat. Med.">
        <title>A library of human gut bacterial isolates paired with longitudinal multiomics data enables mechanistic microbiome research.</title>
        <authorList>
            <person name="Poyet M."/>
            <person name="Groussin M."/>
            <person name="Gibbons S.M."/>
            <person name="Avila-Pacheco J."/>
            <person name="Jiang X."/>
            <person name="Kearney S.M."/>
            <person name="Perrotta A.R."/>
            <person name="Berdy B."/>
            <person name="Zhao S."/>
            <person name="Lieberman T.D."/>
            <person name="Swanson P.K."/>
            <person name="Smith M."/>
            <person name="Roesemann S."/>
            <person name="Alexander J.E."/>
            <person name="Rich S.A."/>
            <person name="Livny J."/>
            <person name="Vlamakis H."/>
            <person name="Clish C."/>
            <person name="Bullock K."/>
            <person name="Deik A."/>
            <person name="Scott J."/>
            <person name="Pierce K.A."/>
            <person name="Xavier R.J."/>
            <person name="Alm E.J."/>
        </authorList>
    </citation>
    <scope>NUCLEOTIDE SEQUENCE [LARGE SCALE GENOMIC DNA]</scope>
    <source>
        <strain evidence="1 2">BIOML-A1</strain>
    </source>
</reference>
<dbReference type="RefSeq" id="WP_049515419.1">
    <property type="nucleotide sequence ID" value="NZ_JUPI01000108.1"/>
</dbReference>
<evidence type="ECO:0000313" key="1">
    <source>
        <dbReference type="EMBL" id="MTS54045.1"/>
    </source>
</evidence>
<evidence type="ECO:0008006" key="3">
    <source>
        <dbReference type="Google" id="ProtNLM"/>
    </source>
</evidence>
<name>A0A7X3BPG7_STRPA</name>
<comment type="caution">
    <text evidence="1">The sequence shown here is derived from an EMBL/GenBank/DDBJ whole genome shotgun (WGS) entry which is preliminary data.</text>
</comment>
<protein>
    <recommendedName>
        <fullName evidence="3">Bacteriocin immunity protein</fullName>
    </recommendedName>
</protein>
<accession>A0A7X3BPG7</accession>